<dbReference type="AlphaFoldDB" id="N9DIW5"/>
<protein>
    <recommendedName>
        <fullName evidence="5">Terminase small subunit</fullName>
    </recommendedName>
</protein>
<keyword evidence="2" id="KW-0231">Viral genome packaging</keyword>
<evidence type="ECO:0000256" key="2">
    <source>
        <dbReference type="ARBA" id="ARBA00023219"/>
    </source>
</evidence>
<dbReference type="EMBL" id="APQG01000017">
    <property type="protein sequence ID" value="ENV98162.1"/>
    <property type="molecule type" value="Genomic_DNA"/>
</dbReference>
<dbReference type="PANTHER" id="PTHR41328:SF2">
    <property type="entry name" value="TERMINASE SMALL SUBUNIT"/>
    <property type="match status" value="1"/>
</dbReference>
<sequence length="177" mass="20316">MEEIELPKGSEPLKNKQHELFCHEYLIDLNITKAAIRAKFSEKSARQHGWVVFSRPEVQERIDFLKSQHIKELGIDAYYVLKNLKSVAERCMQSEEVLDRDGFPVFIEGPDGNVAPQYKFDQSGANKSLELMMKHLGMLSEKVKHEHTGKDGAPIDIKASVSIEEFKEARKEILNEF</sequence>
<dbReference type="InterPro" id="IPR005335">
    <property type="entry name" value="Terminase_ssu"/>
</dbReference>
<dbReference type="InterPro" id="IPR038713">
    <property type="entry name" value="Terminase_Gp1_N_sf"/>
</dbReference>
<evidence type="ECO:0008006" key="5">
    <source>
        <dbReference type="Google" id="ProtNLM"/>
    </source>
</evidence>
<dbReference type="HOGENOM" id="CLU_064914_2_0_6"/>
<comment type="caution">
    <text evidence="3">The sequence shown here is derived from an EMBL/GenBank/DDBJ whole genome shotgun (WGS) entry which is preliminary data.</text>
</comment>
<dbReference type="GO" id="GO:0051276">
    <property type="term" value="P:chromosome organization"/>
    <property type="evidence" value="ECO:0007669"/>
    <property type="project" value="InterPro"/>
</dbReference>
<name>N9DIW5_ACIBZ</name>
<dbReference type="Pfam" id="PF03592">
    <property type="entry name" value="Terminase_2"/>
    <property type="match status" value="1"/>
</dbReference>
<evidence type="ECO:0000313" key="4">
    <source>
        <dbReference type="Proteomes" id="UP000013251"/>
    </source>
</evidence>
<dbReference type="PATRIC" id="fig|1217650.3.peg.1197"/>
<dbReference type="RefSeq" id="WP_005030340.1">
    <property type="nucleotide sequence ID" value="NZ_KB849755.1"/>
</dbReference>
<dbReference type="PANTHER" id="PTHR41328">
    <property type="entry name" value="TERMINASE SMALL SUBUNIT-RELATED"/>
    <property type="match status" value="1"/>
</dbReference>
<dbReference type="GeneID" id="69461701"/>
<dbReference type="Gene3D" id="1.10.10.1400">
    <property type="entry name" value="Terminase, small subunit, N-terminal DNA-binding domain, HTH motif"/>
    <property type="match status" value="1"/>
</dbReference>
<accession>N9DIW5</accession>
<organism evidence="3 4">
    <name type="scientific">Acinetobacter bereziniae LMG 1003 = CIP 70.12</name>
    <dbReference type="NCBI Taxonomy" id="981324"/>
    <lineage>
        <taxon>Bacteria</taxon>
        <taxon>Pseudomonadati</taxon>
        <taxon>Pseudomonadota</taxon>
        <taxon>Gammaproteobacteria</taxon>
        <taxon>Moraxellales</taxon>
        <taxon>Moraxellaceae</taxon>
        <taxon>Acinetobacter</taxon>
    </lineage>
</organism>
<keyword evidence="1" id="KW-1188">Viral release from host cell</keyword>
<dbReference type="OrthoDB" id="8227562at2"/>
<evidence type="ECO:0000256" key="1">
    <source>
        <dbReference type="ARBA" id="ARBA00022612"/>
    </source>
</evidence>
<dbReference type="InterPro" id="IPR052404">
    <property type="entry name" value="SPP1-like_terminase"/>
</dbReference>
<evidence type="ECO:0000313" key="3">
    <source>
        <dbReference type="EMBL" id="ENV98162.1"/>
    </source>
</evidence>
<proteinExistence type="predicted"/>
<keyword evidence="4" id="KW-1185">Reference proteome</keyword>
<gene>
    <name evidence="3" type="ORF">F938_01221</name>
</gene>
<reference evidence="3 4" key="1">
    <citation type="submission" date="2013-02" db="EMBL/GenBank/DDBJ databases">
        <title>The Genome Sequence of Acinetobacter bereziniae CIP 70.12.</title>
        <authorList>
            <consortium name="The Broad Institute Genome Sequencing Platform"/>
            <consortium name="The Broad Institute Genome Sequencing Center for Infectious Disease"/>
            <person name="Cerqueira G."/>
            <person name="Feldgarden M."/>
            <person name="Courvalin P."/>
            <person name="Perichon B."/>
            <person name="Grillot-Courvalin C."/>
            <person name="Clermont D."/>
            <person name="Rocha E."/>
            <person name="Yoon E.-J."/>
            <person name="Nemec A."/>
            <person name="Walker B."/>
            <person name="Young S.K."/>
            <person name="Zeng Q."/>
            <person name="Gargeya S."/>
            <person name="Fitzgerald M."/>
            <person name="Haas B."/>
            <person name="Abouelleil A."/>
            <person name="Alvarado L."/>
            <person name="Arachchi H.M."/>
            <person name="Berlin A.M."/>
            <person name="Chapman S.B."/>
            <person name="Dewar J."/>
            <person name="Goldberg J."/>
            <person name="Griggs A."/>
            <person name="Gujja S."/>
            <person name="Hansen M."/>
            <person name="Howarth C."/>
            <person name="Imamovic A."/>
            <person name="Larimer J."/>
            <person name="McCowan C."/>
            <person name="Murphy C."/>
            <person name="Neiman D."/>
            <person name="Pearson M."/>
            <person name="Priest M."/>
            <person name="Roberts A."/>
            <person name="Saif S."/>
            <person name="Shea T."/>
            <person name="Sisk P."/>
            <person name="Sykes S."/>
            <person name="Wortman J."/>
            <person name="Nusbaum C."/>
            <person name="Birren B."/>
        </authorList>
    </citation>
    <scope>NUCLEOTIDE SEQUENCE [LARGE SCALE GENOMIC DNA]</scope>
    <source>
        <strain evidence="3 4">CIP 70.12</strain>
    </source>
</reference>
<dbReference type="Proteomes" id="UP000013251">
    <property type="component" value="Unassembled WGS sequence"/>
</dbReference>